<dbReference type="InterPro" id="IPR005368">
    <property type="entry name" value="UPF0175"/>
</dbReference>
<evidence type="ECO:0000313" key="1">
    <source>
        <dbReference type="EMBL" id="MCT7968457.1"/>
    </source>
</evidence>
<name>A0ABT2MUM8_9CYAN</name>
<dbReference type="Pfam" id="PF03683">
    <property type="entry name" value="UPF0175"/>
    <property type="match status" value="1"/>
</dbReference>
<keyword evidence="2" id="KW-1185">Reference proteome</keyword>
<organism evidence="1 2">
    <name type="scientific">Laspinema palackyanum D2a</name>
    <dbReference type="NCBI Taxonomy" id="2953684"/>
    <lineage>
        <taxon>Bacteria</taxon>
        <taxon>Bacillati</taxon>
        <taxon>Cyanobacteriota</taxon>
        <taxon>Cyanophyceae</taxon>
        <taxon>Oscillatoriophycideae</taxon>
        <taxon>Oscillatoriales</taxon>
        <taxon>Laspinemataceae</taxon>
        <taxon>Laspinema</taxon>
        <taxon>Laspinema palackyanum</taxon>
    </lineage>
</organism>
<evidence type="ECO:0000313" key="2">
    <source>
        <dbReference type="Proteomes" id="UP001525890"/>
    </source>
</evidence>
<accession>A0ABT2MUM8</accession>
<proteinExistence type="predicted"/>
<dbReference type="RefSeq" id="WP_368007970.1">
    <property type="nucleotide sequence ID" value="NZ_JAMXFF010000032.1"/>
</dbReference>
<reference evidence="1 2" key="1">
    <citation type="journal article" date="2022" name="Front. Microbiol.">
        <title>High genomic differentiation and limited gene flow indicate recent cryptic speciation within the genus Laspinema (cyanobacteria).</title>
        <authorList>
            <person name="Stanojkovic A."/>
            <person name="Skoupy S."/>
            <person name="Skaloud P."/>
            <person name="Dvorak P."/>
        </authorList>
    </citation>
    <scope>NUCLEOTIDE SEQUENCE [LARGE SCALE GENOMIC DNA]</scope>
    <source>
        <strain evidence="1 2">D2a</strain>
    </source>
</reference>
<protein>
    <submittedName>
        <fullName evidence="1">UPF0175 family protein</fullName>
    </submittedName>
</protein>
<gene>
    <name evidence="1" type="ORF">NG799_19285</name>
</gene>
<comment type="caution">
    <text evidence="1">The sequence shown here is derived from an EMBL/GenBank/DDBJ whole genome shotgun (WGS) entry which is preliminary data.</text>
</comment>
<sequence>MSVTIPDEILEAAQITEAELKQEIAVLLFQQQKLSLVQASQLAGMPRVLFEALLISRNIPPYSYETEDYEVDIKNLKELGNL</sequence>
<dbReference type="Proteomes" id="UP001525890">
    <property type="component" value="Unassembled WGS sequence"/>
</dbReference>
<dbReference type="EMBL" id="JAMXFF010000032">
    <property type="protein sequence ID" value="MCT7968457.1"/>
    <property type="molecule type" value="Genomic_DNA"/>
</dbReference>